<dbReference type="EMBL" id="BSPX01000002">
    <property type="protein sequence ID" value="GLT20808.1"/>
    <property type="molecule type" value="Genomic_DNA"/>
</dbReference>
<organism evidence="2 3">
    <name type="scientific">Zoogloea oryzae</name>
    <dbReference type="NCBI Taxonomy" id="310767"/>
    <lineage>
        <taxon>Bacteria</taxon>
        <taxon>Pseudomonadati</taxon>
        <taxon>Pseudomonadota</taxon>
        <taxon>Betaproteobacteria</taxon>
        <taxon>Rhodocyclales</taxon>
        <taxon>Zoogloeaceae</taxon>
        <taxon>Zoogloea</taxon>
    </lineage>
</organism>
<name>A0ABQ6F5H8_9RHOO</name>
<feature type="region of interest" description="Disordered" evidence="1">
    <location>
        <begin position="58"/>
        <end position="134"/>
    </location>
</feature>
<evidence type="ECO:0000256" key="1">
    <source>
        <dbReference type="SAM" id="MobiDB-lite"/>
    </source>
</evidence>
<comment type="caution">
    <text evidence="2">The sequence shown here is derived from an EMBL/GenBank/DDBJ whole genome shotgun (WGS) entry which is preliminary data.</text>
</comment>
<feature type="compositionally biased region" description="Pro residues" evidence="1">
    <location>
        <begin position="100"/>
        <end position="112"/>
    </location>
</feature>
<feature type="compositionally biased region" description="Basic and acidic residues" evidence="1">
    <location>
        <begin position="118"/>
        <end position="134"/>
    </location>
</feature>
<dbReference type="RefSeq" id="WP_284186398.1">
    <property type="nucleotide sequence ID" value="NZ_BSPX01000002.1"/>
</dbReference>
<gene>
    <name evidence="2" type="ORF">GCM10007933_02600</name>
</gene>
<evidence type="ECO:0000313" key="3">
    <source>
        <dbReference type="Proteomes" id="UP001157167"/>
    </source>
</evidence>
<dbReference type="Proteomes" id="UP001157167">
    <property type="component" value="Unassembled WGS sequence"/>
</dbReference>
<proteinExistence type="predicted"/>
<reference evidence="3" key="1">
    <citation type="journal article" date="2019" name="Int. J. Syst. Evol. Microbiol.">
        <title>The Global Catalogue of Microorganisms (GCM) 10K type strain sequencing project: providing services to taxonomists for standard genome sequencing and annotation.</title>
        <authorList>
            <consortium name="The Broad Institute Genomics Platform"/>
            <consortium name="The Broad Institute Genome Sequencing Center for Infectious Disease"/>
            <person name="Wu L."/>
            <person name="Ma J."/>
        </authorList>
    </citation>
    <scope>NUCLEOTIDE SEQUENCE [LARGE SCALE GENOMIC DNA]</scope>
    <source>
        <strain evidence="3">NBRC 102407</strain>
    </source>
</reference>
<keyword evidence="3" id="KW-1185">Reference proteome</keyword>
<sequence>MNNTHTLGELLAVVTVALIALLLTAATVRALARRLHTTRTSDRDGLREKVVAARFERHIRARLKSRSTPPTANPGPGMRPHPCRSLADAVHARTPSRPWIIPPADLPDPFPAKPGETVSERAKRTAKAREEAPQ</sequence>
<accession>A0ABQ6F5H8</accession>
<evidence type="ECO:0000313" key="2">
    <source>
        <dbReference type="EMBL" id="GLT20808.1"/>
    </source>
</evidence>
<protein>
    <submittedName>
        <fullName evidence="2">Uncharacterized protein</fullName>
    </submittedName>
</protein>